<evidence type="ECO:0000313" key="4">
    <source>
        <dbReference type="EMBL" id="MCD7109337.1"/>
    </source>
</evidence>
<evidence type="ECO:0000256" key="1">
    <source>
        <dbReference type="SAM" id="MobiDB-lite"/>
    </source>
</evidence>
<evidence type="ECO:0000256" key="2">
    <source>
        <dbReference type="SAM" id="SignalP"/>
    </source>
</evidence>
<organism evidence="4 5">
    <name type="scientific">Rhizobium quercicola</name>
    <dbReference type="NCBI Taxonomy" id="2901226"/>
    <lineage>
        <taxon>Bacteria</taxon>
        <taxon>Pseudomonadati</taxon>
        <taxon>Pseudomonadota</taxon>
        <taxon>Alphaproteobacteria</taxon>
        <taxon>Hyphomicrobiales</taxon>
        <taxon>Rhizobiaceae</taxon>
        <taxon>Rhizobium/Agrobacterium group</taxon>
        <taxon>Rhizobium</taxon>
    </lineage>
</organism>
<dbReference type="EMBL" id="JAJOZR010000005">
    <property type="protein sequence ID" value="MCD7109337.1"/>
    <property type="molecule type" value="Genomic_DNA"/>
</dbReference>
<evidence type="ECO:0000313" key="5">
    <source>
        <dbReference type="Proteomes" id="UP001139089"/>
    </source>
</evidence>
<feature type="domain" description="YncI copper-binding" evidence="3">
    <location>
        <begin position="34"/>
        <end position="169"/>
    </location>
</feature>
<feature type="region of interest" description="Disordered" evidence="1">
    <location>
        <begin position="153"/>
        <end position="172"/>
    </location>
</feature>
<reference evidence="4" key="1">
    <citation type="submission" date="2021-12" db="EMBL/GenBank/DDBJ databases">
        <authorList>
            <person name="Li Y."/>
        </authorList>
    </citation>
    <scope>NUCLEOTIDE SEQUENCE</scope>
    <source>
        <strain evidence="4">DKSPLA3</strain>
    </source>
</reference>
<protein>
    <submittedName>
        <fullName evidence="4">YcnI family protein</fullName>
    </submittedName>
</protein>
<dbReference type="AlphaFoldDB" id="A0A9X1NQK1"/>
<accession>A0A9X1NQK1</accession>
<dbReference type="InterPro" id="IPR038507">
    <property type="entry name" value="YcnI-like_sf"/>
</dbReference>
<gene>
    <name evidence="4" type="ORF">LRX75_09780</name>
</gene>
<sequence length="172" mass="16966">MQSSRTAALSRIRAAGTIALATGLAIAAGPAAAHVTIAAKGVKAGQTATFVLKIPHGCAGAATTGLRVAVPGVLSAIAPQDKPGWTAVVTPAGEGTGASAKRAQIAWTGGTIAAAEHAEFAFTAKVAADAKGRVYVPIVQQCGDAAERWIDLPAGPEAGEPGKPAPAFDVKP</sequence>
<keyword evidence="5" id="KW-1185">Reference proteome</keyword>
<feature type="chain" id="PRO_5040910707" evidence="2">
    <location>
        <begin position="28"/>
        <end position="172"/>
    </location>
</feature>
<name>A0A9X1NQK1_9HYPH</name>
<dbReference type="RefSeq" id="WP_231813855.1">
    <property type="nucleotide sequence ID" value="NZ_JAJOZR010000005.1"/>
</dbReference>
<dbReference type="Pfam" id="PF07987">
    <property type="entry name" value="DUF1775"/>
    <property type="match status" value="1"/>
</dbReference>
<keyword evidence="2" id="KW-0732">Signal</keyword>
<comment type="caution">
    <text evidence="4">The sequence shown here is derived from an EMBL/GenBank/DDBJ whole genome shotgun (WGS) entry which is preliminary data.</text>
</comment>
<dbReference type="Proteomes" id="UP001139089">
    <property type="component" value="Unassembled WGS sequence"/>
</dbReference>
<dbReference type="Gene3D" id="2.60.40.2230">
    <property type="entry name" value="Uncharacterised protein YcnI-like PF07987, DUF1775"/>
    <property type="match status" value="1"/>
</dbReference>
<proteinExistence type="predicted"/>
<dbReference type="InterPro" id="IPR012533">
    <property type="entry name" value="YcnI-copper_dom"/>
</dbReference>
<feature type="signal peptide" evidence="2">
    <location>
        <begin position="1"/>
        <end position="27"/>
    </location>
</feature>
<evidence type="ECO:0000259" key="3">
    <source>
        <dbReference type="Pfam" id="PF07987"/>
    </source>
</evidence>